<dbReference type="Proteomes" id="UP001381174">
    <property type="component" value="Unassembled WGS sequence"/>
</dbReference>
<evidence type="ECO:0000313" key="5">
    <source>
        <dbReference type="Proteomes" id="UP001381174"/>
    </source>
</evidence>
<organism evidence="4 5">
    <name type="scientific">Fulvimonas yonginensis</name>
    <dbReference type="NCBI Taxonomy" id="1495200"/>
    <lineage>
        <taxon>Bacteria</taxon>
        <taxon>Pseudomonadati</taxon>
        <taxon>Pseudomonadota</taxon>
        <taxon>Gammaproteobacteria</taxon>
        <taxon>Lysobacterales</taxon>
        <taxon>Rhodanobacteraceae</taxon>
        <taxon>Fulvimonas</taxon>
    </lineage>
</organism>
<reference evidence="4 5" key="1">
    <citation type="journal article" date="2014" name="Int. J. Syst. Evol. Microbiol.">
        <title>Fulvimonas yonginensis sp. nov., isolated from greenhouse soil, and emended description of the genus Fulvimonas.</title>
        <authorList>
            <person name="Ahn J.H."/>
            <person name="Kim S.J."/>
            <person name="Weon H.Y."/>
            <person name="Hong S.B."/>
            <person name="Seok S.J."/>
            <person name="Kwon S.W."/>
        </authorList>
    </citation>
    <scope>NUCLEOTIDE SEQUENCE [LARGE SCALE GENOMIC DNA]</scope>
    <source>
        <strain evidence="4 5">KACC 16952</strain>
    </source>
</reference>
<feature type="region of interest" description="Disordered" evidence="1">
    <location>
        <begin position="354"/>
        <end position="409"/>
    </location>
</feature>
<comment type="caution">
    <text evidence="4">The sequence shown here is derived from an EMBL/GenBank/DDBJ whole genome shotgun (WGS) entry which is preliminary data.</text>
</comment>
<sequence length="632" mass="68340">MPTLTALAGDLLQRLAWTSLQACVLIAAVALLLRLAPRMPAAARSALWWLVGAQLLLGLSWSRPVELPLLSPEPAPVSVADIAAPMVPNAAAPLADLAAPALPAQAPSPTAADRTATADRLASTGPLLAVLAWFAGLVLQVPRLWRQWRRARAVHAHAEPVADPLLRERCRRQARALGLRRCPQLRQCATVTSPQVAGWLRPVVLLPARQALDAREWELALAHELAHLARRDLWFGLVPALAQRLFFFHPAVRWAMREYALHREAACDARVMRDHHAAVQAYGRLLLRLGVSHPLHAGLAGASPTFDNLKRRLLMLQQSVNESSPRARGWLLVTLVALAGVLPYRVTAGDTPAATVPPATSPAPAIAPQPMPAPAAAPAPVAAASVSHWPAPPPPPPAPLPPAAPLSPPPPPLANFDGLSARHVYIDNGNPGGDGFALLDDDAVIVTAAQSDMPAIERLYRNAGKPMLWFRRDSRTYVVRDEATIERARQAFQPVSELAREQGKLAGRQGKLAGKQAGLAAREAGLAREQAELARQQAELVRHSGSDTTAMREARRQALEQEQAKLEAKRAALEQVQASRQRELEAQQAEFEKQQRALDQRQQQVARQAGQQMQQLLEEAVRSGKAQPLGKG</sequence>
<feature type="domain" description="Peptidase M56" evidence="3">
    <location>
        <begin position="18"/>
        <end position="316"/>
    </location>
</feature>
<keyword evidence="2" id="KW-0812">Transmembrane</keyword>
<feature type="compositionally biased region" description="Basic and acidic residues" evidence="1">
    <location>
        <begin position="580"/>
        <end position="599"/>
    </location>
</feature>
<dbReference type="PANTHER" id="PTHR34978:SF3">
    <property type="entry name" value="SLR0241 PROTEIN"/>
    <property type="match status" value="1"/>
</dbReference>
<keyword evidence="2" id="KW-0472">Membrane</keyword>
<feature type="region of interest" description="Disordered" evidence="1">
    <location>
        <begin position="570"/>
        <end position="632"/>
    </location>
</feature>
<dbReference type="InterPro" id="IPR008756">
    <property type="entry name" value="Peptidase_M56"/>
</dbReference>
<feature type="transmembrane region" description="Helical" evidence="2">
    <location>
        <begin position="15"/>
        <end position="33"/>
    </location>
</feature>
<feature type="compositionally biased region" description="Low complexity" evidence="1">
    <location>
        <begin position="378"/>
        <end position="389"/>
    </location>
</feature>
<dbReference type="RefSeq" id="WP_336807447.1">
    <property type="nucleotide sequence ID" value="NZ_JBBBNY010000004.1"/>
</dbReference>
<dbReference type="EMBL" id="JBBBNY010000004">
    <property type="protein sequence ID" value="MEI7036826.1"/>
    <property type="molecule type" value="Genomic_DNA"/>
</dbReference>
<feature type="transmembrane region" description="Helical" evidence="2">
    <location>
        <begin position="127"/>
        <end position="145"/>
    </location>
</feature>
<keyword evidence="2" id="KW-1133">Transmembrane helix</keyword>
<dbReference type="Pfam" id="PF05569">
    <property type="entry name" value="Peptidase_M56"/>
    <property type="match status" value="1"/>
</dbReference>
<gene>
    <name evidence="4" type="ORF">WAT24_08655</name>
</gene>
<keyword evidence="5" id="KW-1185">Reference proteome</keyword>
<feature type="compositionally biased region" description="Pro residues" evidence="1">
    <location>
        <begin position="390"/>
        <end position="409"/>
    </location>
</feature>
<proteinExistence type="predicted"/>
<dbReference type="PANTHER" id="PTHR34978">
    <property type="entry name" value="POSSIBLE SENSOR-TRANSDUCER PROTEIN BLAR"/>
    <property type="match status" value="1"/>
</dbReference>
<dbReference type="InterPro" id="IPR052173">
    <property type="entry name" value="Beta-lactam_resp_regulator"/>
</dbReference>
<protein>
    <submittedName>
        <fullName evidence="4">M56 family metallopeptidase</fullName>
    </submittedName>
</protein>
<accession>A0ABU8JCA9</accession>
<dbReference type="CDD" id="cd07341">
    <property type="entry name" value="M56_BlaR1_MecR1_like"/>
    <property type="match status" value="1"/>
</dbReference>
<feature type="compositionally biased region" description="Low complexity" evidence="1">
    <location>
        <begin position="600"/>
        <end position="617"/>
    </location>
</feature>
<feature type="compositionally biased region" description="Pro residues" evidence="1">
    <location>
        <begin position="359"/>
        <end position="377"/>
    </location>
</feature>
<evidence type="ECO:0000313" key="4">
    <source>
        <dbReference type="EMBL" id="MEI7036826.1"/>
    </source>
</evidence>
<name>A0ABU8JCA9_9GAMM</name>
<evidence type="ECO:0000256" key="1">
    <source>
        <dbReference type="SAM" id="MobiDB-lite"/>
    </source>
</evidence>
<evidence type="ECO:0000256" key="2">
    <source>
        <dbReference type="SAM" id="Phobius"/>
    </source>
</evidence>
<evidence type="ECO:0000259" key="3">
    <source>
        <dbReference type="Pfam" id="PF05569"/>
    </source>
</evidence>